<dbReference type="InterPro" id="IPR052898">
    <property type="entry name" value="ACAD10-like"/>
</dbReference>
<dbReference type="InterPro" id="IPR011009">
    <property type="entry name" value="Kinase-like_dom_sf"/>
</dbReference>
<name>D9XGA8_STRVT</name>
<feature type="region of interest" description="Disordered" evidence="1">
    <location>
        <begin position="1"/>
        <end position="72"/>
    </location>
</feature>
<reference evidence="4" key="1">
    <citation type="submission" date="2009-02" db="EMBL/GenBank/DDBJ databases">
        <title>Annotation of Streptomyces viridochromogenes strain DSM 40736.</title>
        <authorList>
            <consortium name="The Broad Institute Genome Sequencing Platform"/>
            <consortium name="Broad Institute Microbial Sequencing Center"/>
            <person name="Fischbach M."/>
            <person name="Godfrey P."/>
            <person name="Ward D."/>
            <person name="Young S."/>
            <person name="Zeng Q."/>
            <person name="Koehrsen M."/>
            <person name="Alvarado L."/>
            <person name="Berlin A.M."/>
            <person name="Bochicchio J."/>
            <person name="Borenstein D."/>
            <person name="Chapman S.B."/>
            <person name="Chen Z."/>
            <person name="Engels R."/>
            <person name="Freedman E."/>
            <person name="Gellesch M."/>
            <person name="Goldberg J."/>
            <person name="Griggs A."/>
            <person name="Gujja S."/>
            <person name="Heilman E.R."/>
            <person name="Heiman D.I."/>
            <person name="Hepburn T.A."/>
            <person name="Howarth C."/>
            <person name="Jen D."/>
            <person name="Larson L."/>
            <person name="Lewis B."/>
            <person name="Mehta T."/>
            <person name="Park D."/>
            <person name="Pearson M."/>
            <person name="Richards J."/>
            <person name="Roberts A."/>
            <person name="Saif S."/>
            <person name="Shea T.D."/>
            <person name="Shenoy N."/>
            <person name="Sisk P."/>
            <person name="Stolte C."/>
            <person name="Sykes S.N."/>
            <person name="Thomson T."/>
            <person name="Walk T."/>
            <person name="White J."/>
            <person name="Yandava C."/>
            <person name="Straight P."/>
            <person name="Clardy J."/>
            <person name="Hung D."/>
            <person name="Kolter R."/>
            <person name="Mekalanos J."/>
            <person name="Walker S."/>
            <person name="Walsh C.T."/>
            <person name="Wieland-Brown L.C."/>
            <person name="Haas B."/>
            <person name="Nusbaum C."/>
            <person name="Birren B."/>
        </authorList>
    </citation>
    <scope>NUCLEOTIDE SEQUENCE [LARGE SCALE GENOMIC DNA]</scope>
    <source>
        <strain evidence="4">DSM 40736 / JCM 4977 / BCRC 1201 / Tue 494</strain>
    </source>
</reference>
<dbReference type="Pfam" id="PF01636">
    <property type="entry name" value="APH"/>
    <property type="match status" value="1"/>
</dbReference>
<dbReference type="eggNOG" id="COG3173">
    <property type="taxonomic scope" value="Bacteria"/>
</dbReference>
<dbReference type="PANTHER" id="PTHR47829:SF1">
    <property type="entry name" value="HAD FAMILY PHOSPHATASE"/>
    <property type="match status" value="1"/>
</dbReference>
<dbReference type="Proteomes" id="UP000004184">
    <property type="component" value="Unassembled WGS sequence"/>
</dbReference>
<sequence>MRRARHLRGRPAVPVVPGGASVPDLRRPVRDPPLGHRQARGAGGAGAEGGAMTPSDGSPKATVTAPRRGTAAAADTAVVGIDGPALRRYFEQHVPECSGPLRVELLHGGRSNLTYEVTDGAHRWVLRRPPLGVLTPTAHDMDREYRVVAALGGTGVPVARAVLSCTDPTVIGAPFCVVDFVEGAVLRDGDEVAALPRADARRSADALVDALVALHSVDVFAVGLGDFGRPGGYLERQVRRWRSQWDKVATRALPDVEALHGRLAGALPESGAATIVHGDYRLDNTILQPGDVGRIAAIVDWEMATLGDPLADLGMLLMYWDPVCEPVLGARHVPTANPGFPAGQELAERYAARSGRDISALPFYQALGCFKLAVIAEGIHARYRAGQTVGTGFEQVGSAVPALLRSGLELLS</sequence>
<feature type="domain" description="Aminoglycoside phosphotransferase" evidence="2">
    <location>
        <begin position="103"/>
        <end position="321"/>
    </location>
</feature>
<dbReference type="InterPro" id="IPR002575">
    <property type="entry name" value="Aminoglycoside_PTrfase"/>
</dbReference>
<dbReference type="SUPFAM" id="SSF56112">
    <property type="entry name" value="Protein kinase-like (PK-like)"/>
    <property type="match status" value="1"/>
</dbReference>
<feature type="compositionally biased region" description="Basic and acidic residues" evidence="1">
    <location>
        <begin position="24"/>
        <end position="34"/>
    </location>
</feature>
<keyword evidence="4" id="KW-1185">Reference proteome</keyword>
<evidence type="ECO:0000259" key="2">
    <source>
        <dbReference type="Pfam" id="PF01636"/>
    </source>
</evidence>
<dbReference type="PANTHER" id="PTHR47829">
    <property type="entry name" value="HYDROLASE, PUTATIVE (AFU_ORTHOLOGUE AFUA_1G12880)-RELATED"/>
    <property type="match status" value="1"/>
</dbReference>
<proteinExistence type="predicted"/>
<protein>
    <submittedName>
        <fullName evidence="3">Aminoglycoside phosphotransferase</fullName>
    </submittedName>
</protein>
<keyword evidence="3" id="KW-0808">Transferase</keyword>
<dbReference type="EMBL" id="GG657757">
    <property type="protein sequence ID" value="EFL36997.1"/>
    <property type="molecule type" value="Genomic_DNA"/>
</dbReference>
<feature type="compositionally biased region" description="Low complexity" evidence="1">
    <location>
        <begin position="10"/>
        <end position="23"/>
    </location>
</feature>
<dbReference type="AlphaFoldDB" id="D9XGA8"/>
<dbReference type="HOGENOM" id="CLU_007526_0_0_11"/>
<evidence type="ECO:0000313" key="4">
    <source>
        <dbReference type="Proteomes" id="UP000004184"/>
    </source>
</evidence>
<gene>
    <name evidence="3" type="ORF">SSQG_07515</name>
</gene>
<dbReference type="STRING" id="591159.SSQG_07515"/>
<accession>D9XGA8</accession>
<dbReference type="InterPro" id="IPR041726">
    <property type="entry name" value="ACAD10_11_N"/>
</dbReference>
<dbReference type="Gene3D" id="3.90.1200.10">
    <property type="match status" value="1"/>
</dbReference>
<evidence type="ECO:0000313" key="3">
    <source>
        <dbReference type="EMBL" id="EFL36997.1"/>
    </source>
</evidence>
<dbReference type="CDD" id="cd05154">
    <property type="entry name" value="ACAD10_11_N-like"/>
    <property type="match status" value="1"/>
</dbReference>
<dbReference type="GO" id="GO:0016740">
    <property type="term" value="F:transferase activity"/>
    <property type="evidence" value="ECO:0007669"/>
    <property type="project" value="UniProtKB-KW"/>
</dbReference>
<organism evidence="3 4">
    <name type="scientific">Streptomyces viridochromogenes (strain DSM 40736 / JCM 4977 / BCRC 1201 / Tue 494)</name>
    <dbReference type="NCBI Taxonomy" id="591159"/>
    <lineage>
        <taxon>Bacteria</taxon>
        <taxon>Bacillati</taxon>
        <taxon>Actinomycetota</taxon>
        <taxon>Actinomycetes</taxon>
        <taxon>Kitasatosporales</taxon>
        <taxon>Streptomycetaceae</taxon>
        <taxon>Streptomyces</taxon>
    </lineage>
</organism>
<dbReference type="Gene3D" id="3.30.200.20">
    <property type="entry name" value="Phosphorylase Kinase, domain 1"/>
    <property type="match status" value="1"/>
</dbReference>
<evidence type="ECO:0000256" key="1">
    <source>
        <dbReference type="SAM" id="MobiDB-lite"/>
    </source>
</evidence>
<feature type="compositionally biased region" description="Low complexity" evidence="1">
    <location>
        <begin position="61"/>
        <end position="72"/>
    </location>
</feature>